<keyword evidence="1" id="KW-0732">Signal</keyword>
<dbReference type="VEuPathDB" id="FungiDB:RhiirFUN_004932"/>
<sequence>SQTFPQKNLRKARCLLLVIFVSSALTRGEAEKDIFPVEIDNNLTVENLGDEIRKIRGIDGALPKDFLSFSVEDINRLKGNPTYLQYDGEIGPIHVIQQQQQQQNQQTDADEILWFA</sequence>
<dbReference type="Proteomes" id="UP000233469">
    <property type="component" value="Unassembled WGS sequence"/>
</dbReference>
<proteinExistence type="predicted"/>
<protein>
    <submittedName>
        <fullName evidence="2">Uncharacterized protein</fullName>
    </submittedName>
</protein>
<accession>A0A2N1MJI7</accession>
<gene>
    <name evidence="2" type="ORF">RhiirC2_856050</name>
</gene>
<comment type="caution">
    <text evidence="2">The sequence shown here is derived from an EMBL/GenBank/DDBJ whole genome shotgun (WGS) entry which is preliminary data.</text>
</comment>
<evidence type="ECO:0000313" key="3">
    <source>
        <dbReference type="Proteomes" id="UP000233469"/>
    </source>
</evidence>
<organism evidence="2 3">
    <name type="scientific">Rhizophagus irregularis</name>
    <dbReference type="NCBI Taxonomy" id="588596"/>
    <lineage>
        <taxon>Eukaryota</taxon>
        <taxon>Fungi</taxon>
        <taxon>Fungi incertae sedis</taxon>
        <taxon>Mucoromycota</taxon>
        <taxon>Glomeromycotina</taxon>
        <taxon>Glomeromycetes</taxon>
        <taxon>Glomerales</taxon>
        <taxon>Glomeraceae</taxon>
        <taxon>Rhizophagus</taxon>
    </lineage>
</organism>
<feature type="non-terminal residue" evidence="2">
    <location>
        <position position="1"/>
    </location>
</feature>
<name>A0A2N1MJI7_9GLOM</name>
<reference evidence="2 3" key="1">
    <citation type="submission" date="2016-04" db="EMBL/GenBank/DDBJ databases">
        <title>Genome analyses suggest a sexual origin of heterokaryosis in a supposedly ancient asexual fungus.</title>
        <authorList>
            <person name="Ropars J."/>
            <person name="Sedzielewska K."/>
            <person name="Noel J."/>
            <person name="Charron P."/>
            <person name="Farinelli L."/>
            <person name="Marton T."/>
            <person name="Kruger M."/>
            <person name="Pelin A."/>
            <person name="Brachmann A."/>
            <person name="Corradi N."/>
        </authorList>
    </citation>
    <scope>NUCLEOTIDE SEQUENCE [LARGE SCALE GENOMIC DNA]</scope>
    <source>
        <strain evidence="2 3">C2</strain>
    </source>
</reference>
<feature type="signal peptide" evidence="1">
    <location>
        <begin position="1"/>
        <end position="30"/>
    </location>
</feature>
<reference evidence="2 3" key="2">
    <citation type="submission" date="2017-10" db="EMBL/GenBank/DDBJ databases">
        <title>Extensive intraspecific genome diversity in a model arbuscular mycorrhizal fungus.</title>
        <authorList>
            <person name="Chen E.C.H."/>
            <person name="Morin E."/>
            <person name="Baudet D."/>
            <person name="Noel J."/>
            <person name="Ndikumana S."/>
            <person name="Charron P."/>
            <person name="St-Onge C."/>
            <person name="Giorgi J."/>
            <person name="Grigoriev I.V."/>
            <person name="Roux C."/>
            <person name="Martin F.M."/>
            <person name="Corradi N."/>
        </authorList>
    </citation>
    <scope>NUCLEOTIDE SEQUENCE [LARGE SCALE GENOMIC DNA]</scope>
    <source>
        <strain evidence="2 3">C2</strain>
    </source>
</reference>
<evidence type="ECO:0000313" key="2">
    <source>
        <dbReference type="EMBL" id="PKK61793.1"/>
    </source>
</evidence>
<dbReference type="EMBL" id="LLXL01002108">
    <property type="protein sequence ID" value="PKK61793.1"/>
    <property type="molecule type" value="Genomic_DNA"/>
</dbReference>
<evidence type="ECO:0000256" key="1">
    <source>
        <dbReference type="SAM" id="SignalP"/>
    </source>
</evidence>
<dbReference type="VEuPathDB" id="FungiDB:RhiirA1_540569"/>
<feature type="chain" id="PRO_5014839191" evidence="1">
    <location>
        <begin position="31"/>
        <end position="116"/>
    </location>
</feature>
<dbReference type="AlphaFoldDB" id="A0A2N1MJI7"/>